<protein>
    <submittedName>
        <fullName evidence="2">Uncharacterized protein</fullName>
    </submittedName>
</protein>
<dbReference type="InterPro" id="IPR016024">
    <property type="entry name" value="ARM-type_fold"/>
</dbReference>
<keyword evidence="3" id="KW-1185">Reference proteome</keyword>
<dbReference type="SUPFAM" id="SSF48371">
    <property type="entry name" value="ARM repeat"/>
    <property type="match status" value="1"/>
</dbReference>
<dbReference type="EMBL" id="BAAAYN010000011">
    <property type="protein sequence ID" value="GAA3385218.1"/>
    <property type="molecule type" value="Genomic_DNA"/>
</dbReference>
<organism evidence="2 3">
    <name type="scientific">Cryptosporangium minutisporangium</name>
    <dbReference type="NCBI Taxonomy" id="113569"/>
    <lineage>
        <taxon>Bacteria</taxon>
        <taxon>Bacillati</taxon>
        <taxon>Actinomycetota</taxon>
        <taxon>Actinomycetes</taxon>
        <taxon>Cryptosporangiales</taxon>
        <taxon>Cryptosporangiaceae</taxon>
        <taxon>Cryptosporangium</taxon>
    </lineage>
</organism>
<reference evidence="3" key="1">
    <citation type="journal article" date="2019" name="Int. J. Syst. Evol. Microbiol.">
        <title>The Global Catalogue of Microorganisms (GCM) 10K type strain sequencing project: providing services to taxonomists for standard genome sequencing and annotation.</title>
        <authorList>
            <consortium name="The Broad Institute Genomics Platform"/>
            <consortium name="The Broad Institute Genome Sequencing Center for Infectious Disease"/>
            <person name="Wu L."/>
            <person name="Ma J."/>
        </authorList>
    </citation>
    <scope>NUCLEOTIDE SEQUENCE [LARGE SCALE GENOMIC DNA]</scope>
    <source>
        <strain evidence="3">JCM 9458</strain>
    </source>
</reference>
<evidence type="ECO:0000313" key="2">
    <source>
        <dbReference type="EMBL" id="GAA3385218.1"/>
    </source>
</evidence>
<accession>A0ABP6STI9</accession>
<feature type="compositionally biased region" description="Low complexity" evidence="1">
    <location>
        <begin position="7"/>
        <end position="23"/>
    </location>
</feature>
<name>A0ABP6STI9_9ACTN</name>
<feature type="compositionally biased region" description="Low complexity" evidence="1">
    <location>
        <begin position="43"/>
        <end position="78"/>
    </location>
</feature>
<dbReference type="Proteomes" id="UP001501676">
    <property type="component" value="Unassembled WGS sequence"/>
</dbReference>
<feature type="region of interest" description="Disordered" evidence="1">
    <location>
        <begin position="1"/>
        <end position="84"/>
    </location>
</feature>
<proteinExistence type="predicted"/>
<evidence type="ECO:0000313" key="3">
    <source>
        <dbReference type="Proteomes" id="UP001501676"/>
    </source>
</evidence>
<gene>
    <name evidence="2" type="ORF">GCM10020369_17860</name>
</gene>
<comment type="caution">
    <text evidence="2">The sequence shown here is derived from an EMBL/GenBank/DDBJ whole genome shotgun (WGS) entry which is preliminary data.</text>
</comment>
<evidence type="ECO:0000256" key="1">
    <source>
        <dbReference type="SAM" id="MobiDB-lite"/>
    </source>
</evidence>
<sequence length="776" mass="83850">MSVEETAASSGSPPGDDSAPAPEGGAGAGANGAGGPQSPAGPPSAAAARPALEAGGANAKQASESPGSAAAASGNASGKSDDAVQNDTQIDDFAQAEDARRSGRNRFDRSAAAFGPDAQSFYFENVTQHFVDDRQINVTTARIRESAQQDFLESYVRVSSWDAMTRAFGGDEHLVVVYGPPGSGRHATAVNLLNTVQVGGWLGLLETEPDALGALFSRSPGADAPDSPIAPDDRLIIDLQGRPPTENQWRTIANEARTNKAYVVVVASEATGPYPLDLTACANVPPAVETVFEKNLAYRLKQHRESCTRETCPADSDDFFAKQHTNPQAIRLAQLAGALHEIGELARELVRYVHEPPEKITDLLAQWRVRLRRRAADLLAVRSPAVGVEAGGAAQRGERSDRLLLRRQVFRLSFAVFQEHPLSDVFAAGSSLLAHVTQVPQRRVTLAEMPLLIVDGEVRELLGEDMAPTEAVAADTGPRRAQLMERELVNAILDVAWHDYSTFREPLVAWLDELVRWPNVRVRVRAAQTAGLLAQLDYDEVRRRLIARWAAGPAYTRAAAADALDIAAREESIAPRVRDRIADWAQTGSPLLQDTAARAYGSAFGVVGTTKAIAELRDLGSRRALIGWNSVALALVQLSIAGASDEVVGALTEWIGSTEPNLRSHAVRAFLMLVHLDLELGRDRTLDELAHTRDGRETLVKLWRGALVDGRTSRRAWLDLGKWLSTVDERPELAEYTEAIAAAVLADSGGRARFWLRVWAGRHPHASIFGRITLPR</sequence>
<dbReference type="RefSeq" id="WP_345727528.1">
    <property type="nucleotide sequence ID" value="NZ_BAAAYN010000011.1"/>
</dbReference>
<feature type="compositionally biased region" description="Gly residues" evidence="1">
    <location>
        <begin position="24"/>
        <end position="35"/>
    </location>
</feature>